<reference evidence="1 2" key="1">
    <citation type="submission" date="2015-11" db="EMBL/GenBank/DDBJ databases">
        <title>Genomic analysis of 38 Legionella species identifies large and diverse effector repertoires.</title>
        <authorList>
            <person name="Burstein D."/>
            <person name="Amaro F."/>
            <person name="Zusman T."/>
            <person name="Lifshitz Z."/>
            <person name="Cohen O."/>
            <person name="Gilbert J.A."/>
            <person name="Pupko T."/>
            <person name="Shuman H.A."/>
            <person name="Segal G."/>
        </authorList>
    </citation>
    <scope>NUCLEOTIDE SEQUENCE [LARGE SCALE GENOMIC DNA]</scope>
    <source>
        <strain evidence="1 2">SE-32A-C8</strain>
    </source>
</reference>
<name>A0A0W0TTT5_LEGER</name>
<evidence type="ECO:0000313" key="2">
    <source>
        <dbReference type="Proteomes" id="UP000054773"/>
    </source>
</evidence>
<proteinExistence type="predicted"/>
<organism evidence="1 2">
    <name type="scientific">Legionella erythra</name>
    <dbReference type="NCBI Taxonomy" id="448"/>
    <lineage>
        <taxon>Bacteria</taxon>
        <taxon>Pseudomonadati</taxon>
        <taxon>Pseudomonadota</taxon>
        <taxon>Gammaproteobacteria</taxon>
        <taxon>Legionellales</taxon>
        <taxon>Legionellaceae</taxon>
        <taxon>Legionella</taxon>
    </lineage>
</organism>
<comment type="caution">
    <text evidence="1">The sequence shown here is derived from an EMBL/GenBank/DDBJ whole genome shotgun (WGS) entry which is preliminary data.</text>
</comment>
<dbReference type="AlphaFoldDB" id="A0A0W0TTT5"/>
<dbReference type="RefSeq" id="WP_058525858.1">
    <property type="nucleotide sequence ID" value="NZ_CAAAHY010000010.1"/>
</dbReference>
<gene>
    <name evidence="1" type="ORF">Lery_0681</name>
</gene>
<dbReference type="OrthoDB" id="1986818at2"/>
<dbReference type="STRING" id="448.Lery_0681"/>
<dbReference type="EMBL" id="LNYA01000011">
    <property type="protein sequence ID" value="KTC98878.1"/>
    <property type="molecule type" value="Genomic_DNA"/>
</dbReference>
<protein>
    <submittedName>
        <fullName evidence="1">Uncharacterized protein</fullName>
    </submittedName>
</protein>
<sequence>MTVNTTSYEYHHMGIPTHRPRPGERYSERFKMYTSGGEDSEYRIQYHRFEPGCPLHPLIQTKPHVAFKVPDLSLAISGKRVILEPYEPIPGFKVAMIEECGAPIEFIETTLSEEQIWHGDHSKAYIYSSGDA</sequence>
<evidence type="ECO:0000313" key="1">
    <source>
        <dbReference type="EMBL" id="KTC98878.1"/>
    </source>
</evidence>
<dbReference type="PATRIC" id="fig|448.7.peg.710"/>
<dbReference type="Proteomes" id="UP000054773">
    <property type="component" value="Unassembled WGS sequence"/>
</dbReference>
<keyword evidence="2" id="KW-1185">Reference proteome</keyword>
<accession>A0A0W0TTT5</accession>